<sequence length="196" mass="22068">MLRLYRHRINTLQDLEATPEELGIEFDLRSDGDRVIVTHDPFTTGPTIEEFFPRIGKRPCIFNVKCEGVEARVLELAAKHGIADFFFLDCSVPAAVKLARMGEKRIAVRYSEMEPVEGVLAWADKATWVWVDCFTEYPADPDAWARIAQAFKICLVSPELQGHGADKIPAFRESLGDRRFDAACSKRPELWAGPGT</sequence>
<keyword evidence="2" id="KW-1185">Reference proteome</keyword>
<gene>
    <name evidence="1" type="ORF">LZC94_26780</name>
</gene>
<evidence type="ECO:0000313" key="2">
    <source>
        <dbReference type="Proteomes" id="UP001370348"/>
    </source>
</evidence>
<organism evidence="1 2">
    <name type="scientific">Pendulispora albinea</name>
    <dbReference type="NCBI Taxonomy" id="2741071"/>
    <lineage>
        <taxon>Bacteria</taxon>
        <taxon>Pseudomonadati</taxon>
        <taxon>Myxococcota</taxon>
        <taxon>Myxococcia</taxon>
        <taxon>Myxococcales</taxon>
        <taxon>Sorangiineae</taxon>
        <taxon>Pendulisporaceae</taxon>
        <taxon>Pendulispora</taxon>
    </lineage>
</organism>
<protein>
    <recommendedName>
        <fullName evidence="3">GP-PDE domain-containing protein</fullName>
    </recommendedName>
</protein>
<evidence type="ECO:0000313" key="1">
    <source>
        <dbReference type="EMBL" id="WXB11458.1"/>
    </source>
</evidence>
<dbReference type="RefSeq" id="WP_394821078.1">
    <property type="nucleotide sequence ID" value="NZ_CP089984.1"/>
</dbReference>
<evidence type="ECO:0008006" key="3">
    <source>
        <dbReference type="Google" id="ProtNLM"/>
    </source>
</evidence>
<proteinExistence type="predicted"/>
<reference evidence="1 2" key="1">
    <citation type="submission" date="2021-12" db="EMBL/GenBank/DDBJ databases">
        <title>Discovery of the Pendulisporaceae a myxobacterial family with distinct sporulation behavior and unique specialized metabolism.</title>
        <authorList>
            <person name="Garcia R."/>
            <person name="Popoff A."/>
            <person name="Bader C.D."/>
            <person name="Loehr J."/>
            <person name="Walesch S."/>
            <person name="Walt C."/>
            <person name="Boldt J."/>
            <person name="Bunk B."/>
            <person name="Haeckl F.J.F.P.J."/>
            <person name="Gunesch A.P."/>
            <person name="Birkelbach J."/>
            <person name="Nuebel U."/>
            <person name="Pietschmann T."/>
            <person name="Bach T."/>
            <person name="Mueller R."/>
        </authorList>
    </citation>
    <scope>NUCLEOTIDE SEQUENCE [LARGE SCALE GENOMIC DNA]</scope>
    <source>
        <strain evidence="1 2">MSr11954</strain>
    </source>
</reference>
<name>A0ABZ2LNK4_9BACT</name>
<dbReference type="EMBL" id="CP089984">
    <property type="protein sequence ID" value="WXB11458.1"/>
    <property type="molecule type" value="Genomic_DNA"/>
</dbReference>
<accession>A0ABZ2LNK4</accession>
<dbReference type="Proteomes" id="UP001370348">
    <property type="component" value="Chromosome"/>
</dbReference>